<feature type="transmembrane region" description="Helical" evidence="9">
    <location>
        <begin position="510"/>
        <end position="531"/>
    </location>
</feature>
<evidence type="ECO:0000313" key="12">
    <source>
        <dbReference type="RefSeq" id="XP_006814346.1"/>
    </source>
</evidence>
<proteinExistence type="predicted"/>
<name>A0ABM0M2V5_SACKO</name>
<keyword evidence="4 9" id="KW-1133">Transmembrane helix</keyword>
<keyword evidence="7" id="KW-0407">Ion channel</keyword>
<feature type="transmembrane region" description="Helical" evidence="9">
    <location>
        <begin position="260"/>
        <end position="278"/>
    </location>
</feature>
<dbReference type="PANTHER" id="PTHR10117:SF54">
    <property type="entry name" value="TRANSIENT RECEPTOR POTENTIAL-GAMMA PROTEIN"/>
    <property type="match status" value="1"/>
</dbReference>
<evidence type="ECO:0000256" key="9">
    <source>
        <dbReference type="SAM" id="Phobius"/>
    </source>
</evidence>
<feature type="transmembrane region" description="Helical" evidence="9">
    <location>
        <begin position="470"/>
        <end position="489"/>
    </location>
</feature>
<dbReference type="PRINTS" id="PR01097">
    <property type="entry name" value="TRNSRECEPTRP"/>
</dbReference>
<dbReference type="Gene3D" id="1.25.40.20">
    <property type="entry name" value="Ankyrin repeat-containing domain"/>
    <property type="match status" value="1"/>
</dbReference>
<keyword evidence="3 9" id="KW-0812">Transmembrane</keyword>
<evidence type="ECO:0000256" key="5">
    <source>
        <dbReference type="ARBA" id="ARBA00023065"/>
    </source>
</evidence>
<comment type="subcellular location">
    <subcellularLocation>
        <location evidence="1">Membrane</location>
        <topology evidence="1">Multi-pass membrane protein</topology>
    </subcellularLocation>
</comment>
<dbReference type="InterPro" id="IPR005821">
    <property type="entry name" value="Ion_trans_dom"/>
</dbReference>
<keyword evidence="6 9" id="KW-0472">Membrane</keyword>
<feature type="transmembrane region" description="Helical" evidence="9">
    <location>
        <begin position="299"/>
        <end position="318"/>
    </location>
</feature>
<keyword evidence="11" id="KW-1185">Reference proteome</keyword>
<keyword evidence="2" id="KW-0813">Transport</keyword>
<dbReference type="InterPro" id="IPR036770">
    <property type="entry name" value="Ankyrin_rpt-contain_sf"/>
</dbReference>
<dbReference type="InterPro" id="IPR002110">
    <property type="entry name" value="Ankyrin_rpt"/>
</dbReference>
<accession>A0ABM0M2V5</accession>
<dbReference type="Pfam" id="PF00520">
    <property type="entry name" value="Ion_trans"/>
    <property type="match status" value="1"/>
</dbReference>
<evidence type="ECO:0000259" key="10">
    <source>
        <dbReference type="Pfam" id="PF00520"/>
    </source>
</evidence>
<gene>
    <name evidence="12" type="primary">LOC102800504</name>
</gene>
<dbReference type="PANTHER" id="PTHR10117">
    <property type="entry name" value="TRANSIENT RECEPTOR POTENTIAL CHANNEL"/>
    <property type="match status" value="1"/>
</dbReference>
<dbReference type="GeneID" id="102800504"/>
<feature type="transmembrane region" description="Helical" evidence="9">
    <location>
        <begin position="171"/>
        <end position="191"/>
    </location>
</feature>
<evidence type="ECO:0000256" key="3">
    <source>
        <dbReference type="ARBA" id="ARBA00022692"/>
    </source>
</evidence>
<dbReference type="Proteomes" id="UP000694865">
    <property type="component" value="Unplaced"/>
</dbReference>
<evidence type="ECO:0000256" key="2">
    <source>
        <dbReference type="ARBA" id="ARBA00022448"/>
    </source>
</evidence>
<feature type="region of interest" description="Disordered" evidence="8">
    <location>
        <begin position="716"/>
        <end position="742"/>
    </location>
</feature>
<feature type="transmembrane region" description="Helical" evidence="9">
    <location>
        <begin position="429"/>
        <end position="450"/>
    </location>
</feature>
<dbReference type="RefSeq" id="XP_006814346.1">
    <property type="nucleotide sequence ID" value="XM_006814283.1"/>
</dbReference>
<evidence type="ECO:0000256" key="7">
    <source>
        <dbReference type="ARBA" id="ARBA00023303"/>
    </source>
</evidence>
<feature type="domain" description="Ion transport" evidence="10">
    <location>
        <begin position="383"/>
        <end position="542"/>
    </location>
</feature>
<evidence type="ECO:0000313" key="11">
    <source>
        <dbReference type="Proteomes" id="UP000694865"/>
    </source>
</evidence>
<dbReference type="Pfam" id="PF13637">
    <property type="entry name" value="Ank_4"/>
    <property type="match status" value="1"/>
</dbReference>
<evidence type="ECO:0000256" key="4">
    <source>
        <dbReference type="ARBA" id="ARBA00022989"/>
    </source>
</evidence>
<dbReference type="InterPro" id="IPR002153">
    <property type="entry name" value="TRPC_channel"/>
</dbReference>
<evidence type="ECO:0000256" key="1">
    <source>
        <dbReference type="ARBA" id="ARBA00004141"/>
    </source>
</evidence>
<evidence type="ECO:0000256" key="8">
    <source>
        <dbReference type="SAM" id="MobiDB-lite"/>
    </source>
</evidence>
<sequence length="742" mass="83773">MEKLYLTAAEKGDKKAMKLALEYARGLDINCTDASGRSALILAIQNGSTAVHNSGNSVVVGMIVMIVVLMLFVGDCHDHESLSGHNTGSIASESAGSQYIIKLLLAHNVALGDALLRAVDMQIKQIVDLICEYIKKRKKKFVTHPNTQQLLIEKWFKGLPNWRELSGMKSFLFTILFGLCFPVFSVAYTIAPQHKFSHFLKIPFVKFVCNTASSFAFLVLLGMQTIGIDSAVAGENKQNEERYEKLQRENRPSALTVQEWLIVFWIVGMTWEEIAIVLKNGSRVITDNLQMKILDYSTLLLFWGWIGLRFALSVQVLGGTKEPLVASVNNGTPVLVYIDDGGNTGDVTIKMSNGTMLPDYITTDQMLTQMTPLPFQKIEISYADIISRAFFAVAKVFSFMRLIRITVVNQQVGPMQISLGRMFQDIAKFMMIFCLVWLAFSIGLNQLYWFHALKAELQCNMAHVDDCKEVFSTMGTTMNTLFWAIFGVTKLDSLEIYGNDRWFVEGVGQTLYGAYHVIGIIVLLNILIAMMTKTYTTIEEDADIQWKYSRAELWMSYFGEGAALPPPFNLLPSRLGVEGLIRRFKHGLCTTPEHIKLQQQSMIETKVKEYEEVIHDVVRRYHFEKQRDEEEDVDPWLVQLKQDISGFKYDMFEALGDMDNKINHVQAKVEDRDVIESSGPGSEMFHLLADAVASEPRDRYADLLFIDDEDDDETIYSMSDVPSPSTTTALSVSRGTLDNQRV</sequence>
<evidence type="ECO:0000256" key="6">
    <source>
        <dbReference type="ARBA" id="ARBA00023136"/>
    </source>
</evidence>
<feature type="transmembrane region" description="Helical" evidence="9">
    <location>
        <begin position="203"/>
        <end position="223"/>
    </location>
</feature>
<organism evidence="11 12">
    <name type="scientific">Saccoglossus kowalevskii</name>
    <name type="common">Acorn worm</name>
    <dbReference type="NCBI Taxonomy" id="10224"/>
    <lineage>
        <taxon>Eukaryota</taxon>
        <taxon>Metazoa</taxon>
        <taxon>Hemichordata</taxon>
        <taxon>Enteropneusta</taxon>
        <taxon>Harrimaniidae</taxon>
        <taxon>Saccoglossus</taxon>
    </lineage>
</organism>
<feature type="transmembrane region" description="Helical" evidence="9">
    <location>
        <begin position="55"/>
        <end position="73"/>
    </location>
</feature>
<protein>
    <submittedName>
        <fullName evidence="12">Short transient receptor potential channel 4-like</fullName>
    </submittedName>
</protein>
<dbReference type="SUPFAM" id="SSF48403">
    <property type="entry name" value="Ankyrin repeat"/>
    <property type="match status" value="1"/>
</dbReference>
<keyword evidence="5" id="KW-0406">Ion transport</keyword>
<reference evidence="12" key="1">
    <citation type="submission" date="2025-08" db="UniProtKB">
        <authorList>
            <consortium name="RefSeq"/>
        </authorList>
    </citation>
    <scope>IDENTIFICATION</scope>
    <source>
        <tissue evidence="12">Testes</tissue>
    </source>
</reference>